<dbReference type="InterPro" id="IPR046757">
    <property type="entry name" value="YL1_N"/>
</dbReference>
<feature type="compositionally biased region" description="Basic and acidic residues" evidence="2">
    <location>
        <begin position="1"/>
        <end position="12"/>
    </location>
</feature>
<dbReference type="PANTHER" id="PTHR13275">
    <property type="entry name" value="YL-1 PROTEIN TRANSCRIPTION FACTOR-LIKE 1"/>
    <property type="match status" value="1"/>
</dbReference>
<feature type="region of interest" description="Disordered" evidence="2">
    <location>
        <begin position="584"/>
        <end position="694"/>
    </location>
</feature>
<feature type="compositionally biased region" description="Basic and acidic residues" evidence="2">
    <location>
        <begin position="584"/>
        <end position="595"/>
    </location>
</feature>
<dbReference type="GO" id="GO:0005634">
    <property type="term" value="C:nucleus"/>
    <property type="evidence" value="ECO:0007669"/>
    <property type="project" value="TreeGrafter"/>
</dbReference>
<feature type="compositionally biased region" description="Pro residues" evidence="2">
    <location>
        <begin position="389"/>
        <end position="410"/>
    </location>
</feature>
<evidence type="ECO:0000313" key="5">
    <source>
        <dbReference type="Proteomes" id="UP000226192"/>
    </source>
</evidence>
<dbReference type="Pfam" id="PF05764">
    <property type="entry name" value="YL1"/>
    <property type="match status" value="1"/>
</dbReference>
<protein>
    <recommendedName>
        <fullName evidence="3">Vps72/YL1 C-terminal domain-containing protein</fullName>
    </recommendedName>
</protein>
<feature type="region of interest" description="Disordered" evidence="2">
    <location>
        <begin position="314"/>
        <end position="429"/>
    </location>
</feature>
<evidence type="ECO:0000313" key="4">
    <source>
        <dbReference type="EMBL" id="PHH61140.1"/>
    </source>
</evidence>
<feature type="compositionally biased region" description="Low complexity" evidence="2">
    <location>
        <begin position="667"/>
        <end position="694"/>
    </location>
</feature>
<proteinExistence type="inferred from homology"/>
<feature type="compositionally biased region" description="Acidic residues" evidence="2">
    <location>
        <begin position="103"/>
        <end position="113"/>
    </location>
</feature>
<comment type="similarity">
    <text evidence="1">Belongs to the VPS72/YL1 family.</text>
</comment>
<feature type="compositionally biased region" description="Basic and acidic residues" evidence="2">
    <location>
        <begin position="114"/>
        <end position="132"/>
    </location>
</feature>
<sequence>MEPDPRTKHDGAHVSQAPLPGSDESDSSSSSASTCTSASDAPAQTQWLATTRSKRSTAGNRIQALLANEDPDSDLELLFAEDEDDEGFSDADDGASDLHMDSSSDEDEDDDNDHDALDGERDLQRQARDARRASHSKRKAQQAALPARFRKRVRISAATPTTTTPSSCSTRLPTKKKKKKSDRASWLPDPADLPTRASARDTTRASKQQLHLQMAQREARRLRQLALQESKAARLEAERKPPMTQAQRLAEAAVVERRNAKSLNRWQEAEKQRDEERRAKLAALNNRTLKGPVITFWSGVREWKDALGQHVTLVETKPKKKRERGAKQKASESEPRSHDGTGTATTQSPPSKPQEGEPQASSTCTPPAPPTTSPPPPARPSGFLAAPTLAPPPPRPPPTDSFAPLPPPPAAFKSNVLAPPATSPPPAAAAPLFNEFRFQLIPLDPAPETGTPLDGSNTPPLPPPPSPATDKTPRTTARNAIIYQNFDTHALRDKTVQTQILFGRKMSRLAKPPASPTCAITNLPARYRDPLTGLAYRNAAAYAQIQRLRRGEYSWSRLLGAWVGTASCAARGVPARFLHPEPEEVRKRRAEEKLQARGQVDAAPSAHALVPPPASASPAQQDESVSMEKTVLAPPPMTTTTTQRPDEQHDAPPDTNAPPAMPPLQTAAQLPDSAPQDAQQPAAPPRSAQAPEIP</sequence>
<feature type="region of interest" description="Disordered" evidence="2">
    <location>
        <begin position="1"/>
        <end position="206"/>
    </location>
</feature>
<dbReference type="PANTHER" id="PTHR13275:SF4">
    <property type="entry name" value="VACUOLAR PROTEIN SORTING-ASSOCIATED PROTEIN 72 HOMOLOG"/>
    <property type="match status" value="1"/>
</dbReference>
<keyword evidence="5" id="KW-1185">Reference proteome</keyword>
<dbReference type="SMART" id="SM00993">
    <property type="entry name" value="YL1_C"/>
    <property type="match status" value="1"/>
</dbReference>
<feature type="compositionally biased region" description="Basic and acidic residues" evidence="2">
    <location>
        <begin position="267"/>
        <end position="276"/>
    </location>
</feature>
<dbReference type="InterPro" id="IPR013272">
    <property type="entry name" value="Vps72/YL1_C"/>
</dbReference>
<feature type="region of interest" description="Disordered" evidence="2">
    <location>
        <begin position="443"/>
        <end position="474"/>
    </location>
</feature>
<feature type="region of interest" description="Disordered" evidence="2">
    <location>
        <begin position="257"/>
        <end position="276"/>
    </location>
</feature>
<evidence type="ECO:0000256" key="2">
    <source>
        <dbReference type="SAM" id="MobiDB-lite"/>
    </source>
</evidence>
<evidence type="ECO:0000256" key="1">
    <source>
        <dbReference type="ARBA" id="ARBA00006832"/>
    </source>
</evidence>
<feature type="compositionally biased region" description="Polar residues" evidence="2">
    <location>
        <begin position="340"/>
        <end position="349"/>
    </location>
</feature>
<feature type="compositionally biased region" description="Pro residues" evidence="2">
    <location>
        <begin position="366"/>
        <end position="379"/>
    </location>
</feature>
<accession>A0A2C5Y159</accession>
<feature type="compositionally biased region" description="Acidic residues" evidence="2">
    <location>
        <begin position="69"/>
        <end position="95"/>
    </location>
</feature>
<feature type="domain" description="Vps72/YL1 C-terminal" evidence="3">
    <location>
        <begin position="516"/>
        <end position="545"/>
    </location>
</feature>
<dbReference type="OrthoDB" id="3942062at2759"/>
<feature type="compositionally biased region" description="Low complexity" evidence="2">
    <location>
        <begin position="159"/>
        <end position="172"/>
    </location>
</feature>
<evidence type="ECO:0000259" key="3">
    <source>
        <dbReference type="SMART" id="SM00993"/>
    </source>
</evidence>
<dbReference type="EMBL" id="NJET01000115">
    <property type="protein sequence ID" value="PHH61140.1"/>
    <property type="molecule type" value="Genomic_DNA"/>
</dbReference>
<comment type="caution">
    <text evidence="4">The sequence shown here is derived from an EMBL/GenBank/DDBJ whole genome shotgun (WGS) entry which is preliminary data.</text>
</comment>
<gene>
    <name evidence="4" type="ORF">CDD81_757</name>
</gene>
<dbReference type="AlphaFoldDB" id="A0A2C5Y159"/>
<feature type="compositionally biased region" description="Polar residues" evidence="2">
    <location>
        <begin position="42"/>
        <end position="60"/>
    </location>
</feature>
<dbReference type="Proteomes" id="UP000226192">
    <property type="component" value="Unassembled WGS sequence"/>
</dbReference>
<organism evidence="4 5">
    <name type="scientific">Ophiocordyceps australis</name>
    <dbReference type="NCBI Taxonomy" id="1399860"/>
    <lineage>
        <taxon>Eukaryota</taxon>
        <taxon>Fungi</taxon>
        <taxon>Dikarya</taxon>
        <taxon>Ascomycota</taxon>
        <taxon>Pezizomycotina</taxon>
        <taxon>Sordariomycetes</taxon>
        <taxon>Hypocreomycetidae</taxon>
        <taxon>Hypocreales</taxon>
        <taxon>Ophiocordycipitaceae</taxon>
        <taxon>Ophiocordyceps</taxon>
    </lineage>
</organism>
<dbReference type="Pfam" id="PF08265">
    <property type="entry name" value="YL1_C"/>
    <property type="match status" value="1"/>
</dbReference>
<feature type="compositionally biased region" description="Basic and acidic residues" evidence="2">
    <location>
        <begin position="325"/>
        <end position="339"/>
    </location>
</feature>
<dbReference type="STRING" id="1399860.A0A2C5Y159"/>
<feature type="compositionally biased region" description="Low complexity" evidence="2">
    <location>
        <begin position="27"/>
        <end position="41"/>
    </location>
</feature>
<name>A0A2C5Y159_9HYPO</name>
<reference evidence="4 5" key="1">
    <citation type="submission" date="2017-06" db="EMBL/GenBank/DDBJ databases">
        <title>Ant-infecting Ophiocordyceps genomes reveal a high diversity of potential behavioral manipulation genes and a possible major role for enterotoxins.</title>
        <authorList>
            <person name="De Bekker C."/>
            <person name="Evans H.C."/>
            <person name="Brachmann A."/>
            <person name="Hughes D.P."/>
        </authorList>
    </citation>
    <scope>NUCLEOTIDE SEQUENCE [LARGE SCALE GENOMIC DNA]</scope>
    <source>
        <strain evidence="4 5">Map64</strain>
    </source>
</reference>